<sequence>MVTMMNNPWADLNYLNKIRVKESIKYNVFWIKDSLNKYGLLIQCDEDFILPKREFKLKGIEIKLDNTSTPNQLILLLKETYDWEIFLILCNDLINVMKHYDTDIIVKVMERLVRWQKLLQRTTLNILSKEEQMGLFSELKILQDYLFPRYGCSRSIKSWVGALGDKQDFLLDNLAMEVKSYRLTSGNAVWISSKEQLNSEKNPLYLFACAINEVYRGETIIDVVNSISESIEDDNLLYEFLEKIEHYGYIPEIQQESLSKFSLEQVNVYEVKDYFPKIHLEHVSPLIKDLKYRIELSGCSQFKVKVDEILK</sequence>
<proteinExistence type="predicted"/>
<evidence type="ECO:0000313" key="2">
    <source>
        <dbReference type="Proteomes" id="UP000784880"/>
    </source>
</evidence>
<dbReference type="InterPro" id="IPR025534">
    <property type="entry name" value="DUF4420"/>
</dbReference>
<gene>
    <name evidence="1" type="ORF">KS419_20455</name>
</gene>
<reference evidence="1 2" key="1">
    <citation type="submission" date="2021-06" db="EMBL/GenBank/DDBJ databases">
        <title>Bacillus sp. RD4P76, an endophyte from a halophyte.</title>
        <authorList>
            <person name="Sun J.-Q."/>
        </authorList>
    </citation>
    <scope>NUCLEOTIDE SEQUENCE [LARGE SCALE GENOMIC DNA]</scope>
    <source>
        <strain evidence="1 2">CGMCC 1.15917</strain>
    </source>
</reference>
<accession>A0ABS6JKC6</accession>
<keyword evidence="2" id="KW-1185">Reference proteome</keyword>
<organism evidence="1 2">
    <name type="scientific">Evansella tamaricis</name>
    <dbReference type="NCBI Taxonomy" id="2069301"/>
    <lineage>
        <taxon>Bacteria</taxon>
        <taxon>Bacillati</taxon>
        <taxon>Bacillota</taxon>
        <taxon>Bacilli</taxon>
        <taxon>Bacillales</taxon>
        <taxon>Bacillaceae</taxon>
        <taxon>Evansella</taxon>
    </lineage>
</organism>
<name>A0ABS6JKC6_9BACI</name>
<dbReference type="Proteomes" id="UP000784880">
    <property type="component" value="Unassembled WGS sequence"/>
</dbReference>
<dbReference type="Pfam" id="PF14390">
    <property type="entry name" value="DUF4420"/>
    <property type="match status" value="1"/>
</dbReference>
<dbReference type="EMBL" id="JAHQCS010000163">
    <property type="protein sequence ID" value="MBU9714111.1"/>
    <property type="molecule type" value="Genomic_DNA"/>
</dbReference>
<comment type="caution">
    <text evidence="1">The sequence shown here is derived from an EMBL/GenBank/DDBJ whole genome shotgun (WGS) entry which is preliminary data.</text>
</comment>
<evidence type="ECO:0000313" key="1">
    <source>
        <dbReference type="EMBL" id="MBU9714111.1"/>
    </source>
</evidence>
<protein>
    <submittedName>
        <fullName evidence="1">PD-(D/E)XK motif protein</fullName>
    </submittedName>
</protein>